<feature type="region of interest" description="Disordered" evidence="1">
    <location>
        <begin position="1"/>
        <end position="21"/>
    </location>
</feature>
<reference evidence="2" key="1">
    <citation type="submission" date="2020-01" db="EMBL/GenBank/DDBJ databases">
        <authorList>
            <person name="Feng Z.H.Z."/>
        </authorList>
    </citation>
    <scope>NUCLEOTIDE SEQUENCE</scope>
    <source>
        <strain evidence="2">CBS107.38</strain>
    </source>
</reference>
<dbReference type="EMBL" id="JAAABM010000003">
    <property type="protein sequence ID" value="KAF7679021.1"/>
    <property type="molecule type" value="Genomic_DNA"/>
</dbReference>
<proteinExistence type="predicted"/>
<dbReference type="AlphaFoldDB" id="A0A8H7B820"/>
<sequence>MSSFVVFGSPTDRETCSSTSDDSNADLYEINLPKSLANELRTFVSRGRSDSATLTIDATVEEESNTVGTKVEGRTSPDSIFRYVLTVSYTFPYFWKTLKILLPIPSIVRGASWNAIDAATEKRRANMQQFIAAQEVQALERCDELKSRIYCKATESLKAPKPLIIPEPWVLSEAPVQRLVEHPLMFQRYLELERGILDLIEIRKYFLESQIRKSPQLLIMPQFRQEIKSLEILERRREDILASRLLVDLILEVFRHVMAKLLIDITKKDERKKAPISEACYRLIAYSTYPGGISELITAAQNIEEMEFEYLPWRHNALNTSWATSPTPSLPESAAVFVQKSPPAEDIRTSPEQVSLLPSIKDTPLNDPTCLRVKFQDCLMTRTPAVWRNIKKSLPGISSSPSNPLGEPVSQFRPQRAVRTGGRGHRRNSDMSYLTHPIVMMGLPPTPYEFPFGNPRSLEPASTQGEHIQRPPERADFSKSHHSLTPSIGQRSTSTRPEAAHTQDAWSAATGSKRRASVEIRSADYGEPKKVRVSNSNEACLISRNDGIDSVDRTQGDTRYAGTEDGDTEMVGKDAPPSETPTRRMAVALAIALAKRDAKYTKERSCVSSDIWDGEEGEYGEKD</sequence>
<name>A0A8H7B820_9PLEO</name>
<keyword evidence="3" id="KW-1185">Reference proteome</keyword>
<gene>
    <name evidence="2" type="ORF">GT037_002769</name>
</gene>
<protein>
    <submittedName>
        <fullName evidence="2">Uncharacterized protein</fullName>
    </submittedName>
</protein>
<evidence type="ECO:0000313" key="2">
    <source>
        <dbReference type="EMBL" id="KAF7679021.1"/>
    </source>
</evidence>
<dbReference type="RefSeq" id="XP_038789094.1">
    <property type="nucleotide sequence ID" value="XM_038927816.1"/>
</dbReference>
<feature type="compositionally biased region" description="Basic and acidic residues" evidence="1">
    <location>
        <begin position="467"/>
        <end position="479"/>
    </location>
</feature>
<dbReference type="GeneID" id="62200994"/>
<reference evidence="2" key="2">
    <citation type="submission" date="2020-08" db="EMBL/GenBank/DDBJ databases">
        <title>Draft Genome Sequence of Cumin Blight Pathogen Alternaria burnsii.</title>
        <authorList>
            <person name="Feng Z."/>
        </authorList>
    </citation>
    <scope>NUCLEOTIDE SEQUENCE</scope>
    <source>
        <strain evidence="2">CBS107.38</strain>
    </source>
</reference>
<accession>A0A8H7B820</accession>
<feature type="region of interest" description="Disordered" evidence="1">
    <location>
        <begin position="548"/>
        <end position="582"/>
    </location>
</feature>
<comment type="caution">
    <text evidence="2">The sequence shown here is derived from an EMBL/GenBank/DDBJ whole genome shotgun (WGS) entry which is preliminary data.</text>
</comment>
<feature type="compositionally biased region" description="Polar residues" evidence="1">
    <location>
        <begin position="483"/>
        <end position="496"/>
    </location>
</feature>
<feature type="region of interest" description="Disordered" evidence="1">
    <location>
        <begin position="453"/>
        <end position="514"/>
    </location>
</feature>
<evidence type="ECO:0000256" key="1">
    <source>
        <dbReference type="SAM" id="MobiDB-lite"/>
    </source>
</evidence>
<organism evidence="2 3">
    <name type="scientific">Alternaria burnsii</name>
    <dbReference type="NCBI Taxonomy" id="1187904"/>
    <lineage>
        <taxon>Eukaryota</taxon>
        <taxon>Fungi</taxon>
        <taxon>Dikarya</taxon>
        <taxon>Ascomycota</taxon>
        <taxon>Pezizomycotina</taxon>
        <taxon>Dothideomycetes</taxon>
        <taxon>Pleosporomycetidae</taxon>
        <taxon>Pleosporales</taxon>
        <taxon>Pleosporineae</taxon>
        <taxon>Pleosporaceae</taxon>
        <taxon>Alternaria</taxon>
        <taxon>Alternaria sect. Alternaria</taxon>
    </lineage>
</organism>
<evidence type="ECO:0000313" key="3">
    <source>
        <dbReference type="Proteomes" id="UP000596902"/>
    </source>
</evidence>
<feature type="region of interest" description="Disordered" evidence="1">
    <location>
        <begin position="397"/>
        <end position="430"/>
    </location>
</feature>
<dbReference type="Proteomes" id="UP000596902">
    <property type="component" value="Unassembled WGS sequence"/>
</dbReference>